<dbReference type="Gene3D" id="1.10.287.130">
    <property type="match status" value="1"/>
</dbReference>
<dbReference type="SMART" id="SM00388">
    <property type="entry name" value="HisKA"/>
    <property type="match status" value="1"/>
</dbReference>
<evidence type="ECO:0000313" key="11">
    <source>
        <dbReference type="EMBL" id="RZD16220.1"/>
    </source>
</evidence>
<evidence type="ECO:0000313" key="12">
    <source>
        <dbReference type="Proteomes" id="UP000316562"/>
    </source>
</evidence>
<dbReference type="Pfam" id="PF00512">
    <property type="entry name" value="HisKA"/>
    <property type="match status" value="1"/>
</dbReference>
<evidence type="ECO:0000256" key="5">
    <source>
        <dbReference type="ARBA" id="ARBA00022741"/>
    </source>
</evidence>
<dbReference type="InterPro" id="IPR003594">
    <property type="entry name" value="HATPase_dom"/>
</dbReference>
<dbReference type="PROSITE" id="PS50109">
    <property type="entry name" value="HIS_KIN"/>
    <property type="match status" value="1"/>
</dbReference>
<evidence type="ECO:0000256" key="9">
    <source>
        <dbReference type="SAM" id="Phobius"/>
    </source>
</evidence>
<keyword evidence="9" id="KW-0472">Membrane</keyword>
<evidence type="ECO:0000256" key="3">
    <source>
        <dbReference type="ARBA" id="ARBA00022553"/>
    </source>
</evidence>
<dbReference type="AlphaFoldDB" id="A0A519BG28"/>
<evidence type="ECO:0000256" key="2">
    <source>
        <dbReference type="ARBA" id="ARBA00012438"/>
    </source>
</evidence>
<accession>A0A519BG28</accession>
<dbReference type="Pfam" id="PF02518">
    <property type="entry name" value="HATPase_c"/>
    <property type="match status" value="1"/>
</dbReference>
<keyword evidence="7" id="KW-0067">ATP-binding</keyword>
<dbReference type="InterPro" id="IPR003661">
    <property type="entry name" value="HisK_dim/P_dom"/>
</dbReference>
<comment type="caution">
    <text evidence="11">The sequence shown here is derived from an EMBL/GenBank/DDBJ whole genome shotgun (WGS) entry which is preliminary data.</text>
</comment>
<feature type="transmembrane region" description="Helical" evidence="9">
    <location>
        <begin position="36"/>
        <end position="54"/>
    </location>
</feature>
<dbReference type="EMBL" id="SGBC01000003">
    <property type="protein sequence ID" value="RZD16220.1"/>
    <property type="molecule type" value="Genomic_DNA"/>
</dbReference>
<dbReference type="PANTHER" id="PTHR43065">
    <property type="entry name" value="SENSOR HISTIDINE KINASE"/>
    <property type="match status" value="1"/>
</dbReference>
<keyword evidence="3" id="KW-0597">Phosphoprotein</keyword>
<sequence>MRVVIDYHNFIAYFGCFTYSSGYNSIFSHYNKTSEYFLNIYFIALCFLYYDKIYNMEKKEKKAKPADTDIISETFSINPDRESLEKAFKSFELASVKLSAYYNSLEEKIVDLKENLNAVLESMPLGVVVTDELNRITFINKYLDALIPGGNLIKYLNSDINNFFENFFEKESIEDFIKPIFNPFEKAMRISDNKSIPIFAYVKILYGKDKKFSGRIFIFQNIEEIKKTKRLAEIGEMSAKVAHEIRNPLGSVELFASILYTELTDERHREIISNIISAVKNMNTTITNLLEFSKNIKPDISKQNLYDICKNSILFASHIIKQKDIAIMENIDRNIFINADKNLITQCFLNIIINACQSVPDGCGTIKINCAVIKNDSNDTDYICITFEDNGKGFEKESIGKIFTPFFSTKKSGGTGLGLSIALNNAILHGGYITAENSSGGGAKIQVYLPN</sequence>
<organism evidence="11 12">
    <name type="scientific">Acididesulfobacter guangdongensis</name>
    <dbReference type="NCBI Taxonomy" id="2597225"/>
    <lineage>
        <taxon>Bacteria</taxon>
        <taxon>Deltaproteobacteria</taxon>
        <taxon>Candidatus Acidulodesulfobacterales</taxon>
        <taxon>Candidatus Acididesulfobacter</taxon>
    </lineage>
</organism>
<evidence type="ECO:0000259" key="10">
    <source>
        <dbReference type="PROSITE" id="PS50109"/>
    </source>
</evidence>
<dbReference type="SMART" id="SM00387">
    <property type="entry name" value="HATPase_c"/>
    <property type="match status" value="1"/>
</dbReference>
<evidence type="ECO:0000256" key="7">
    <source>
        <dbReference type="ARBA" id="ARBA00022840"/>
    </source>
</evidence>
<comment type="catalytic activity">
    <reaction evidence="1">
        <text>ATP + protein L-histidine = ADP + protein N-phospho-L-histidine.</text>
        <dbReference type="EC" id="2.7.13.3"/>
    </reaction>
</comment>
<protein>
    <recommendedName>
        <fullName evidence="2">histidine kinase</fullName>
        <ecNumber evidence="2">2.7.13.3</ecNumber>
    </recommendedName>
</protein>
<dbReference type="GO" id="GO:0005524">
    <property type="term" value="F:ATP binding"/>
    <property type="evidence" value="ECO:0007669"/>
    <property type="project" value="UniProtKB-KW"/>
</dbReference>
<dbReference type="Gene3D" id="3.30.565.10">
    <property type="entry name" value="Histidine kinase-like ATPase, C-terminal domain"/>
    <property type="match status" value="1"/>
</dbReference>
<keyword evidence="9" id="KW-1133">Transmembrane helix</keyword>
<dbReference type="CDD" id="cd00082">
    <property type="entry name" value="HisKA"/>
    <property type="match status" value="1"/>
</dbReference>
<keyword evidence="9" id="KW-0812">Transmembrane</keyword>
<dbReference type="InterPro" id="IPR004358">
    <property type="entry name" value="Sig_transdc_His_kin-like_C"/>
</dbReference>
<dbReference type="Gene3D" id="3.30.450.20">
    <property type="entry name" value="PAS domain"/>
    <property type="match status" value="1"/>
</dbReference>
<feature type="domain" description="Histidine kinase" evidence="10">
    <location>
        <begin position="240"/>
        <end position="451"/>
    </location>
</feature>
<dbReference type="InterPro" id="IPR036097">
    <property type="entry name" value="HisK_dim/P_sf"/>
</dbReference>
<dbReference type="SUPFAM" id="SSF55874">
    <property type="entry name" value="ATPase domain of HSP90 chaperone/DNA topoisomerase II/histidine kinase"/>
    <property type="match status" value="1"/>
</dbReference>
<dbReference type="EC" id="2.7.13.3" evidence="2"/>
<proteinExistence type="predicted"/>
<dbReference type="GO" id="GO:0000155">
    <property type="term" value="F:phosphorelay sensor kinase activity"/>
    <property type="evidence" value="ECO:0007669"/>
    <property type="project" value="InterPro"/>
</dbReference>
<dbReference type="PRINTS" id="PR00344">
    <property type="entry name" value="BCTRLSENSOR"/>
</dbReference>
<evidence type="ECO:0000256" key="4">
    <source>
        <dbReference type="ARBA" id="ARBA00022679"/>
    </source>
</evidence>
<evidence type="ECO:0000256" key="1">
    <source>
        <dbReference type="ARBA" id="ARBA00000085"/>
    </source>
</evidence>
<dbReference type="SUPFAM" id="SSF47384">
    <property type="entry name" value="Homodimeric domain of signal transducing histidine kinase"/>
    <property type="match status" value="1"/>
</dbReference>
<gene>
    <name evidence="11" type="ORF">EVJ46_08525</name>
</gene>
<name>A0A519BG28_ACIG2</name>
<evidence type="ECO:0000256" key="8">
    <source>
        <dbReference type="ARBA" id="ARBA00023012"/>
    </source>
</evidence>
<keyword evidence="5" id="KW-0547">Nucleotide-binding</keyword>
<keyword evidence="6" id="KW-0418">Kinase</keyword>
<dbReference type="Proteomes" id="UP000316562">
    <property type="component" value="Unassembled WGS sequence"/>
</dbReference>
<dbReference type="InterPro" id="IPR005467">
    <property type="entry name" value="His_kinase_dom"/>
</dbReference>
<dbReference type="PANTHER" id="PTHR43065:SF46">
    <property type="entry name" value="C4-DICARBOXYLATE TRANSPORT SENSOR PROTEIN DCTB"/>
    <property type="match status" value="1"/>
</dbReference>
<reference evidence="11 12" key="1">
    <citation type="journal article" date="2019" name="ISME J.">
        <title>Insights into ecological role of a new deltaproteobacterial order Candidatus Acidulodesulfobacterales by metagenomics and metatranscriptomics.</title>
        <authorList>
            <person name="Tan S."/>
            <person name="Liu J."/>
            <person name="Fang Y."/>
            <person name="Hedlund B.P."/>
            <person name="Lian Z.H."/>
            <person name="Huang L.Y."/>
            <person name="Li J.T."/>
            <person name="Huang L.N."/>
            <person name="Li W.J."/>
            <person name="Jiang H.C."/>
            <person name="Dong H.L."/>
            <person name="Shu W.S."/>
        </authorList>
    </citation>
    <scope>NUCLEOTIDE SEQUENCE [LARGE SCALE GENOMIC DNA]</scope>
    <source>
        <strain evidence="11">AP2</strain>
    </source>
</reference>
<evidence type="ECO:0000256" key="6">
    <source>
        <dbReference type="ARBA" id="ARBA00022777"/>
    </source>
</evidence>
<keyword evidence="8" id="KW-0902">Two-component regulatory system</keyword>
<keyword evidence="4" id="KW-0808">Transferase</keyword>
<dbReference type="InterPro" id="IPR036890">
    <property type="entry name" value="HATPase_C_sf"/>
</dbReference>